<evidence type="ECO:0000313" key="8">
    <source>
        <dbReference type="Proteomes" id="UP000250140"/>
    </source>
</evidence>
<keyword evidence="4" id="KW-0645">Protease</keyword>
<evidence type="ECO:0000256" key="4">
    <source>
        <dbReference type="PROSITE-ProRule" id="PRU01211"/>
    </source>
</evidence>
<evidence type="ECO:0000256" key="2">
    <source>
        <dbReference type="ARBA" id="ARBA00022737"/>
    </source>
</evidence>
<gene>
    <name evidence="7" type="ORF">AOQ84DRAFT_388658</name>
</gene>
<proteinExistence type="predicted"/>
<dbReference type="Pfam" id="PF01400">
    <property type="entry name" value="Astacin"/>
    <property type="match status" value="1"/>
</dbReference>
<feature type="binding site" evidence="4">
    <location>
        <position position="223"/>
    </location>
    <ligand>
        <name>Zn(2+)</name>
        <dbReference type="ChEBI" id="CHEBI:29105"/>
        <note>catalytic</note>
    </ligand>
</feature>
<dbReference type="GO" id="GO:0004222">
    <property type="term" value="F:metalloendopeptidase activity"/>
    <property type="evidence" value="ECO:0007669"/>
    <property type="project" value="UniProtKB-UniRule"/>
</dbReference>
<keyword evidence="4" id="KW-0482">Metalloprotease</keyword>
<dbReference type="OrthoDB" id="291007at2759"/>
<feature type="binding site" evidence="4">
    <location>
        <position position="233"/>
    </location>
    <ligand>
        <name>Zn(2+)</name>
        <dbReference type="ChEBI" id="CHEBI:29105"/>
        <note>catalytic</note>
    </ligand>
</feature>
<dbReference type="InterPro" id="IPR006026">
    <property type="entry name" value="Peptidase_Metallo"/>
</dbReference>
<keyword evidence="4" id="KW-0862">Zinc</keyword>
<dbReference type="EMBL" id="KV749613">
    <property type="protein sequence ID" value="OCL08697.1"/>
    <property type="molecule type" value="Genomic_DNA"/>
</dbReference>
<protein>
    <submittedName>
        <fullName evidence="7">Zincin</fullName>
    </submittedName>
</protein>
<evidence type="ECO:0000256" key="1">
    <source>
        <dbReference type="ARBA" id="ARBA00022729"/>
    </source>
</evidence>
<evidence type="ECO:0000259" key="6">
    <source>
        <dbReference type="PROSITE" id="PS51864"/>
    </source>
</evidence>
<dbReference type="GO" id="GO:0006508">
    <property type="term" value="P:proteolysis"/>
    <property type="evidence" value="ECO:0007669"/>
    <property type="project" value="UniProtKB-KW"/>
</dbReference>
<evidence type="ECO:0000313" key="7">
    <source>
        <dbReference type="EMBL" id="OCL08697.1"/>
    </source>
</evidence>
<feature type="binding site" evidence="4">
    <location>
        <position position="227"/>
    </location>
    <ligand>
        <name>Zn(2+)</name>
        <dbReference type="ChEBI" id="CHEBI:29105"/>
        <note>catalytic</note>
    </ligand>
</feature>
<evidence type="ECO:0000256" key="5">
    <source>
        <dbReference type="SAM" id="SignalP"/>
    </source>
</evidence>
<dbReference type="PROSITE" id="PS51864">
    <property type="entry name" value="ASTACIN"/>
    <property type="match status" value="1"/>
</dbReference>
<keyword evidence="2" id="KW-0677">Repeat</keyword>
<dbReference type="AlphaFoldDB" id="A0A8E2F172"/>
<dbReference type="PANTHER" id="PTHR10127">
    <property type="entry name" value="DISCOIDIN, CUB, EGF, LAMININ , AND ZINC METALLOPROTEASE DOMAIN CONTAINING"/>
    <property type="match status" value="1"/>
</dbReference>
<feature type="signal peptide" evidence="5">
    <location>
        <begin position="1"/>
        <end position="17"/>
    </location>
</feature>
<keyword evidence="4" id="KW-0479">Metal-binding</keyword>
<dbReference type="SMART" id="SM00235">
    <property type="entry name" value="ZnMc"/>
    <property type="match status" value="1"/>
</dbReference>
<dbReference type="SUPFAM" id="SSF55486">
    <property type="entry name" value="Metalloproteases ('zincins'), catalytic domain"/>
    <property type="match status" value="1"/>
</dbReference>
<dbReference type="PANTHER" id="PTHR10127:SF850">
    <property type="entry name" value="METALLOENDOPEPTIDASE"/>
    <property type="match status" value="1"/>
</dbReference>
<keyword evidence="4" id="KW-0378">Hydrolase</keyword>
<name>A0A8E2F172_9PEZI</name>
<feature type="domain" description="Peptidase M12A" evidence="6">
    <location>
        <begin position="119"/>
        <end position="340"/>
    </location>
</feature>
<dbReference type="Gene3D" id="3.40.390.10">
    <property type="entry name" value="Collagenase (Catalytic Domain)"/>
    <property type="match status" value="1"/>
</dbReference>
<sequence length="477" mass="50862">MVFSPSTLLLSLLPVLASSTIVPLNTTTNSTDPSIYNPIRNVTTINIQISPGVLSLTNSTTNLTIAPVVERVSYYVEEGVAIIDGDVIFGTEDEILAAAVPENPVVQRSADDHVKLGRRSLSIFPYSSNSKWPGGTIYYKWESQASKDFRLADWTEGMKRWTDRLPFLRFIEASAPDSTLIAGVVTLISRTGTGSCTSPIGMSQSVGGNFIKLDDCGPGGYAHEIGHTLGLTHEQQRPDRDAYMALHCENVASDTNGVAAICGNPCAGLGCNFRINSATEADWAGAYDVLSIMHYSMYAFSATGRPTLQPLPGVPNPVAAWMPTLTDARRVCDVYWEDCRGVCGDGIFSPNNGEECDDGNNVDGDGCSADCKIEVPVCPLLSCDPTAGLNGCDVSTSCIALDGAVAAGVGQHLCACRHGFRANSASPADETVQVRLPWVGQDGRVFVKPGVQCNQLCDQWQLGQDGCGEVSEVPVCY</sequence>
<feature type="active site" evidence="4">
    <location>
        <position position="224"/>
    </location>
</feature>
<dbReference type="GO" id="GO:0008270">
    <property type="term" value="F:zinc ion binding"/>
    <property type="evidence" value="ECO:0007669"/>
    <property type="project" value="UniProtKB-UniRule"/>
</dbReference>
<reference evidence="7 8" key="1">
    <citation type="journal article" date="2016" name="Nat. Commun.">
        <title>Ectomycorrhizal ecology is imprinted in the genome of the dominant symbiotic fungus Cenococcum geophilum.</title>
        <authorList>
            <consortium name="DOE Joint Genome Institute"/>
            <person name="Peter M."/>
            <person name="Kohler A."/>
            <person name="Ohm R.A."/>
            <person name="Kuo A."/>
            <person name="Krutzmann J."/>
            <person name="Morin E."/>
            <person name="Arend M."/>
            <person name="Barry K.W."/>
            <person name="Binder M."/>
            <person name="Choi C."/>
            <person name="Clum A."/>
            <person name="Copeland A."/>
            <person name="Grisel N."/>
            <person name="Haridas S."/>
            <person name="Kipfer T."/>
            <person name="LaButti K."/>
            <person name="Lindquist E."/>
            <person name="Lipzen A."/>
            <person name="Maire R."/>
            <person name="Meier B."/>
            <person name="Mihaltcheva S."/>
            <person name="Molinier V."/>
            <person name="Murat C."/>
            <person name="Poggeler S."/>
            <person name="Quandt C.A."/>
            <person name="Sperisen C."/>
            <person name="Tritt A."/>
            <person name="Tisserant E."/>
            <person name="Crous P.W."/>
            <person name="Henrissat B."/>
            <person name="Nehls U."/>
            <person name="Egli S."/>
            <person name="Spatafora J.W."/>
            <person name="Grigoriev I.V."/>
            <person name="Martin F.M."/>
        </authorList>
    </citation>
    <scope>NUCLEOTIDE SEQUENCE [LARGE SCALE GENOMIC DNA]</scope>
    <source>
        <strain evidence="7 8">CBS 207.34</strain>
    </source>
</reference>
<dbReference type="Proteomes" id="UP000250140">
    <property type="component" value="Unassembled WGS sequence"/>
</dbReference>
<evidence type="ECO:0000256" key="3">
    <source>
        <dbReference type="ARBA" id="ARBA00023157"/>
    </source>
</evidence>
<dbReference type="NCBIfam" id="TIGR02232">
    <property type="entry name" value="myxo_disulf_rpt"/>
    <property type="match status" value="1"/>
</dbReference>
<dbReference type="InterPro" id="IPR001506">
    <property type="entry name" value="Peptidase_M12A"/>
</dbReference>
<keyword evidence="3" id="KW-1015">Disulfide bond</keyword>
<feature type="chain" id="PRO_5034301232" evidence="5">
    <location>
        <begin position="18"/>
        <end position="477"/>
    </location>
</feature>
<organism evidence="7 8">
    <name type="scientific">Glonium stellatum</name>
    <dbReference type="NCBI Taxonomy" id="574774"/>
    <lineage>
        <taxon>Eukaryota</taxon>
        <taxon>Fungi</taxon>
        <taxon>Dikarya</taxon>
        <taxon>Ascomycota</taxon>
        <taxon>Pezizomycotina</taxon>
        <taxon>Dothideomycetes</taxon>
        <taxon>Pleosporomycetidae</taxon>
        <taxon>Gloniales</taxon>
        <taxon>Gloniaceae</taxon>
        <taxon>Glonium</taxon>
    </lineage>
</organism>
<dbReference type="InterPro" id="IPR024079">
    <property type="entry name" value="MetalloPept_cat_dom_sf"/>
</dbReference>
<accession>A0A8E2F172</accession>
<dbReference type="InterPro" id="IPR011936">
    <property type="entry name" value="Myxo_disulph_rpt"/>
</dbReference>
<comment type="caution">
    <text evidence="4">Lacks conserved residue(s) required for the propagation of feature annotation.</text>
</comment>
<comment type="cofactor">
    <cofactor evidence="4">
        <name>Zn(2+)</name>
        <dbReference type="ChEBI" id="CHEBI:29105"/>
    </cofactor>
    <text evidence="4">Binds 1 zinc ion per subunit.</text>
</comment>
<keyword evidence="1 5" id="KW-0732">Signal</keyword>
<keyword evidence="8" id="KW-1185">Reference proteome</keyword>